<evidence type="ECO:0000313" key="4">
    <source>
        <dbReference type="Proteomes" id="UP000799302"/>
    </source>
</evidence>
<reference evidence="3" key="1">
    <citation type="journal article" date="2020" name="Stud. Mycol.">
        <title>101 Dothideomycetes genomes: a test case for predicting lifestyles and emergence of pathogens.</title>
        <authorList>
            <person name="Haridas S."/>
            <person name="Albert R."/>
            <person name="Binder M."/>
            <person name="Bloem J."/>
            <person name="Labutti K."/>
            <person name="Salamov A."/>
            <person name="Andreopoulos B."/>
            <person name="Baker S."/>
            <person name="Barry K."/>
            <person name="Bills G."/>
            <person name="Bluhm B."/>
            <person name="Cannon C."/>
            <person name="Castanera R."/>
            <person name="Culley D."/>
            <person name="Daum C."/>
            <person name="Ezra D."/>
            <person name="Gonzalez J."/>
            <person name="Henrissat B."/>
            <person name="Kuo A."/>
            <person name="Liang C."/>
            <person name="Lipzen A."/>
            <person name="Lutzoni F."/>
            <person name="Magnuson J."/>
            <person name="Mondo S."/>
            <person name="Nolan M."/>
            <person name="Ohm R."/>
            <person name="Pangilinan J."/>
            <person name="Park H.-J."/>
            <person name="Ramirez L."/>
            <person name="Alfaro M."/>
            <person name="Sun H."/>
            <person name="Tritt A."/>
            <person name="Yoshinaga Y."/>
            <person name="Zwiers L.-H."/>
            <person name="Turgeon B."/>
            <person name="Goodwin S."/>
            <person name="Spatafora J."/>
            <person name="Crous P."/>
            <person name="Grigoriev I."/>
        </authorList>
    </citation>
    <scope>NUCLEOTIDE SEQUENCE</scope>
    <source>
        <strain evidence="3">CBS 115976</strain>
    </source>
</reference>
<gene>
    <name evidence="3" type="ORF">BT63DRAFT_436246</name>
</gene>
<keyword evidence="1" id="KW-1133">Transmembrane helix</keyword>
<sequence>MLKIRIPIICLALSLCAAHAAFIPQTWVPDWEIFLTALTATSAIMSIVDLIDRGRNWKHGMALSSCTPLIIFSDVAIFLALLSSMIASERVKDAAKPDIPISESLTSKAHQLEHLEAEMSIFADYLGGGCLAGLHIFALWACYYERVVGGCVEGSEEDRDRVDAAMEERQQVIARGRERYMKEQDLLLQAREQLDKMNGRLQTPIMSLIELYDERYFIS</sequence>
<keyword evidence="2" id="KW-0732">Signal</keyword>
<keyword evidence="1" id="KW-0812">Transmembrane</keyword>
<feature type="transmembrane region" description="Helical" evidence="1">
    <location>
        <begin position="30"/>
        <end position="51"/>
    </location>
</feature>
<dbReference type="EMBL" id="MU004230">
    <property type="protein sequence ID" value="KAF2675323.1"/>
    <property type="molecule type" value="Genomic_DNA"/>
</dbReference>
<evidence type="ECO:0000256" key="1">
    <source>
        <dbReference type="SAM" id="Phobius"/>
    </source>
</evidence>
<feature type="signal peptide" evidence="2">
    <location>
        <begin position="1"/>
        <end position="20"/>
    </location>
</feature>
<feature type="chain" id="PRO_5025616612" description="MARVEL domain-containing protein" evidence="2">
    <location>
        <begin position="21"/>
        <end position="219"/>
    </location>
</feature>
<evidence type="ECO:0000313" key="3">
    <source>
        <dbReference type="EMBL" id="KAF2675323.1"/>
    </source>
</evidence>
<evidence type="ECO:0000256" key="2">
    <source>
        <dbReference type="SAM" id="SignalP"/>
    </source>
</evidence>
<keyword evidence="1" id="KW-0472">Membrane</keyword>
<dbReference type="AlphaFoldDB" id="A0A6A6UV18"/>
<dbReference type="Proteomes" id="UP000799302">
    <property type="component" value="Unassembled WGS sequence"/>
</dbReference>
<keyword evidence="4" id="KW-1185">Reference proteome</keyword>
<organism evidence="3 4">
    <name type="scientific">Microthyrium microscopicum</name>
    <dbReference type="NCBI Taxonomy" id="703497"/>
    <lineage>
        <taxon>Eukaryota</taxon>
        <taxon>Fungi</taxon>
        <taxon>Dikarya</taxon>
        <taxon>Ascomycota</taxon>
        <taxon>Pezizomycotina</taxon>
        <taxon>Dothideomycetes</taxon>
        <taxon>Dothideomycetes incertae sedis</taxon>
        <taxon>Microthyriales</taxon>
        <taxon>Microthyriaceae</taxon>
        <taxon>Microthyrium</taxon>
    </lineage>
</organism>
<proteinExistence type="predicted"/>
<accession>A0A6A6UV18</accession>
<name>A0A6A6UV18_9PEZI</name>
<feature type="transmembrane region" description="Helical" evidence="1">
    <location>
        <begin position="63"/>
        <end position="87"/>
    </location>
</feature>
<evidence type="ECO:0008006" key="5">
    <source>
        <dbReference type="Google" id="ProtNLM"/>
    </source>
</evidence>
<protein>
    <recommendedName>
        <fullName evidence="5">MARVEL domain-containing protein</fullName>
    </recommendedName>
</protein>